<name>A0A1E5IGN4_ENDTX</name>
<evidence type="ECO:0000313" key="2">
    <source>
        <dbReference type="Proteomes" id="UP000095237"/>
    </source>
</evidence>
<sequence length="68" mass="8169">MQKGKRYITFTLYIPVKKVGLDGKEAEIKKYCTLWIFEGDVREKHVVLYQFSCWQNFVVFSLYRLTVL</sequence>
<proteinExistence type="predicted"/>
<evidence type="ECO:0000313" key="1">
    <source>
        <dbReference type="EMBL" id="OEG69574.1"/>
    </source>
</evidence>
<reference evidence="1 2" key="1">
    <citation type="submission" date="2015-11" db="EMBL/GenBank/DDBJ databases">
        <title>Evidence for parallel genomic evolution in an endosymbiosis of termite gut flagellates.</title>
        <authorList>
            <person name="Zheng H."/>
        </authorList>
    </citation>
    <scope>NUCLEOTIDE SEQUENCE [LARGE SCALE GENOMIC DNA]</scope>
    <source>
        <strain evidence="1 2">CET450</strain>
    </source>
</reference>
<dbReference type="Proteomes" id="UP000095237">
    <property type="component" value="Unassembled WGS sequence"/>
</dbReference>
<dbReference type="EMBL" id="LNVX01000651">
    <property type="protein sequence ID" value="OEG69574.1"/>
    <property type="molecule type" value="Genomic_DNA"/>
</dbReference>
<comment type="caution">
    <text evidence="1">The sequence shown here is derived from an EMBL/GenBank/DDBJ whole genome shotgun (WGS) entry which is preliminary data.</text>
</comment>
<dbReference type="AlphaFoldDB" id="A0A1E5IGN4"/>
<gene>
    <name evidence="1" type="ORF">ATZ36_08730</name>
</gene>
<protein>
    <submittedName>
        <fullName evidence="1">Uncharacterized protein</fullName>
    </submittedName>
</protein>
<organism evidence="1 2">
    <name type="scientific">Endomicrobium trichonymphae</name>
    <dbReference type="NCBI Taxonomy" id="1408204"/>
    <lineage>
        <taxon>Bacteria</taxon>
        <taxon>Pseudomonadati</taxon>
        <taxon>Elusimicrobiota</taxon>
        <taxon>Endomicrobiia</taxon>
        <taxon>Endomicrobiales</taxon>
        <taxon>Endomicrobiaceae</taxon>
        <taxon>Candidatus Endomicrobiellum</taxon>
    </lineage>
</organism>
<keyword evidence="2" id="KW-1185">Reference proteome</keyword>
<accession>A0A1E5IGN4</accession>